<protein>
    <recommendedName>
        <fullName evidence="7">Aminoacyl-tRNA synthetase class II (D/K/N) domain-containing protein</fullName>
    </recommendedName>
</protein>
<evidence type="ECO:0000256" key="3">
    <source>
        <dbReference type="ARBA" id="ARBA00022840"/>
    </source>
</evidence>
<dbReference type="Gramene" id="ONK56783">
    <property type="protein sequence ID" value="ONK56783"/>
    <property type="gene ID" value="A4U43_C10F12880"/>
</dbReference>
<reference evidence="9" key="1">
    <citation type="journal article" date="2017" name="Nat. Commun.">
        <title>The asparagus genome sheds light on the origin and evolution of a young Y chromosome.</title>
        <authorList>
            <person name="Harkess A."/>
            <person name="Zhou J."/>
            <person name="Xu C."/>
            <person name="Bowers J.E."/>
            <person name="Van der Hulst R."/>
            <person name="Ayyampalayam S."/>
            <person name="Mercati F."/>
            <person name="Riccardi P."/>
            <person name="McKain M.R."/>
            <person name="Kakrana A."/>
            <person name="Tang H."/>
            <person name="Ray J."/>
            <person name="Groenendijk J."/>
            <person name="Arikit S."/>
            <person name="Mathioni S.M."/>
            <person name="Nakano M."/>
            <person name="Shan H."/>
            <person name="Telgmann-Rauber A."/>
            <person name="Kanno A."/>
            <person name="Yue Z."/>
            <person name="Chen H."/>
            <person name="Li W."/>
            <person name="Chen Y."/>
            <person name="Xu X."/>
            <person name="Zhang Y."/>
            <person name="Luo S."/>
            <person name="Chen H."/>
            <person name="Gao J."/>
            <person name="Mao Z."/>
            <person name="Pires J.C."/>
            <person name="Luo M."/>
            <person name="Kudrna D."/>
            <person name="Wing R.A."/>
            <person name="Meyers B.C."/>
            <person name="Yi K."/>
            <person name="Kong H."/>
            <person name="Lavrijsen P."/>
            <person name="Sunseri F."/>
            <person name="Falavigna A."/>
            <person name="Ye Y."/>
            <person name="Leebens-Mack J.H."/>
            <person name="Chen G."/>
        </authorList>
    </citation>
    <scope>NUCLEOTIDE SEQUENCE [LARGE SCALE GENOMIC DNA]</scope>
    <source>
        <strain evidence="9">cv. DH0086</strain>
    </source>
</reference>
<dbReference type="GO" id="GO:0005524">
    <property type="term" value="F:ATP binding"/>
    <property type="evidence" value="ECO:0007669"/>
    <property type="project" value="UniProtKB-KW"/>
</dbReference>
<dbReference type="GO" id="GO:0004816">
    <property type="term" value="F:asparagine-tRNA ligase activity"/>
    <property type="evidence" value="ECO:0007669"/>
    <property type="project" value="TreeGrafter"/>
</dbReference>
<feature type="domain" description="Aminoacyl-tRNA synthetase class II (D/K/N)" evidence="7">
    <location>
        <begin position="352"/>
        <end position="616"/>
    </location>
</feature>
<dbReference type="EMBL" id="CM007390">
    <property type="protein sequence ID" value="ONK56783.1"/>
    <property type="molecule type" value="Genomic_DNA"/>
</dbReference>
<sequence>MLNSKYHTQAPTSKMSSEQNQTTTIPIENFKYSKRVVLKSILSRGDKGLGLVGQRVVVGGWVKSKREKKMKKDQGSKVGSFEVGDETRSNVGCCEAILARIRMLRSVGRLILGRDGEVERKEEDHRPCVVLLKINDGSCVDNLQVVIDSSMSLLSEVMSTGTSILVEGVLEQPLIQGKHKIELKAEKIIHVGVVDLKKYPLAKTRISLESLKAYSHLRPRTTTVASITRIRNTLTYATHTFFHNNGFIYVHMPVITTTDIGASSNMFQVTTLLNKTEDATNLNPTNDRENLSLEVIKSSIKEKSNNIEELKRSESNREVLLAALLDLQKANELALQIEGKQSESKINKTELNHVKDFFSRPAYLSVSAGLYLESYACALSSVYTFGPIFRAEKSQSMKQLAEMWMVEVELAFAELEDAMNCAEDFLKFIIYAVLNDCSDDMKFIAKRIDKDCIDRIQSIGSNAFARITYTEAVELLNKVTEKTFQQNIEWGINLSEEHESYLADEVYKQPVIIYDYPKEVKPFYVHVKEDGKTCSAFDIIAPRVGVLVRGSQKEENIDKISTRVGELGLPREQYDWYLDIRRHGTVKHSGFSVGFENVVMFVTGLDDIKDTIPFPRSYVSASI</sequence>
<keyword evidence="5" id="KW-0030">Aminoacyl-tRNA synthetase</keyword>
<accession>A0A5P1E479</accession>
<name>A0A5P1E479_ASPOF</name>
<keyword evidence="4" id="KW-0648">Protein biosynthesis</keyword>
<gene>
    <name evidence="8" type="ORF">A4U43_C10F12880</name>
</gene>
<organism evidence="8 9">
    <name type="scientific">Asparagus officinalis</name>
    <name type="common">Garden asparagus</name>
    <dbReference type="NCBI Taxonomy" id="4686"/>
    <lineage>
        <taxon>Eukaryota</taxon>
        <taxon>Viridiplantae</taxon>
        <taxon>Streptophyta</taxon>
        <taxon>Embryophyta</taxon>
        <taxon>Tracheophyta</taxon>
        <taxon>Spermatophyta</taxon>
        <taxon>Magnoliopsida</taxon>
        <taxon>Liliopsida</taxon>
        <taxon>Asparagales</taxon>
        <taxon>Asparagaceae</taxon>
        <taxon>Asparagoideae</taxon>
        <taxon>Asparagus</taxon>
    </lineage>
</organism>
<dbReference type="OrthoDB" id="1931232at2759"/>
<evidence type="ECO:0000313" key="8">
    <source>
        <dbReference type="EMBL" id="ONK56783.1"/>
    </source>
</evidence>
<dbReference type="PANTHER" id="PTHR22594">
    <property type="entry name" value="ASPARTYL/LYSYL-TRNA SYNTHETASE"/>
    <property type="match status" value="1"/>
</dbReference>
<dbReference type="Proteomes" id="UP000243459">
    <property type="component" value="Chromosome 10"/>
</dbReference>
<evidence type="ECO:0000256" key="1">
    <source>
        <dbReference type="ARBA" id="ARBA00022598"/>
    </source>
</evidence>
<keyword evidence="1" id="KW-0436">Ligase</keyword>
<dbReference type="PANTHER" id="PTHR22594:SF36">
    <property type="entry name" value="ASPARAGINE--TRNA LIGASE, CYTOPLASMIC 2"/>
    <property type="match status" value="1"/>
</dbReference>
<evidence type="ECO:0000256" key="4">
    <source>
        <dbReference type="ARBA" id="ARBA00022917"/>
    </source>
</evidence>
<evidence type="ECO:0000256" key="2">
    <source>
        <dbReference type="ARBA" id="ARBA00022741"/>
    </source>
</evidence>
<dbReference type="GO" id="GO:0005739">
    <property type="term" value="C:mitochondrion"/>
    <property type="evidence" value="ECO:0007669"/>
    <property type="project" value="TreeGrafter"/>
</dbReference>
<keyword evidence="2" id="KW-0547">Nucleotide-binding</keyword>
<dbReference type="InterPro" id="IPR045864">
    <property type="entry name" value="aa-tRNA-synth_II/BPL/LPL"/>
</dbReference>
<keyword evidence="3" id="KW-0067">ATP-binding</keyword>
<keyword evidence="9" id="KW-1185">Reference proteome</keyword>
<dbReference type="Pfam" id="PF00152">
    <property type="entry name" value="tRNA-synt_2"/>
    <property type="match status" value="1"/>
</dbReference>
<feature type="region of interest" description="Disordered" evidence="6">
    <location>
        <begin position="1"/>
        <end position="22"/>
    </location>
</feature>
<proteinExistence type="predicted"/>
<dbReference type="InterPro" id="IPR004364">
    <property type="entry name" value="Aa-tRNA-synt_II"/>
</dbReference>
<dbReference type="AlphaFoldDB" id="A0A5P1E479"/>
<dbReference type="NCBIfam" id="NF003037">
    <property type="entry name" value="PRK03932.1"/>
    <property type="match status" value="1"/>
</dbReference>
<evidence type="ECO:0000259" key="7">
    <source>
        <dbReference type="Pfam" id="PF00152"/>
    </source>
</evidence>
<dbReference type="OMA" id="REQYEWY"/>
<evidence type="ECO:0000256" key="6">
    <source>
        <dbReference type="SAM" id="MobiDB-lite"/>
    </source>
</evidence>
<dbReference type="Gene3D" id="3.30.930.10">
    <property type="entry name" value="Bira Bifunctional Protein, Domain 2"/>
    <property type="match status" value="1"/>
</dbReference>
<evidence type="ECO:0000313" key="9">
    <source>
        <dbReference type="Proteomes" id="UP000243459"/>
    </source>
</evidence>
<evidence type="ECO:0000256" key="5">
    <source>
        <dbReference type="ARBA" id="ARBA00023146"/>
    </source>
</evidence>
<dbReference type="CDD" id="cd04318">
    <property type="entry name" value="EcAsnRS_like_N"/>
    <property type="match status" value="1"/>
</dbReference>
<dbReference type="SUPFAM" id="SSF55681">
    <property type="entry name" value="Class II aaRS and biotin synthetases"/>
    <property type="match status" value="1"/>
</dbReference>
<dbReference type="GO" id="GO:0006421">
    <property type="term" value="P:asparaginyl-tRNA aminoacylation"/>
    <property type="evidence" value="ECO:0007669"/>
    <property type="project" value="TreeGrafter"/>
</dbReference>